<dbReference type="EMBL" id="JAQQAF010000006">
    <property type="protein sequence ID" value="KAJ8476622.1"/>
    <property type="molecule type" value="Genomic_DNA"/>
</dbReference>
<comment type="caution">
    <text evidence="1">The sequence shown here is derived from an EMBL/GenBank/DDBJ whole genome shotgun (WGS) entry which is preliminary data.</text>
</comment>
<name>A0AAV8QEH3_ENSVE</name>
<keyword evidence="2" id="KW-1185">Reference proteome</keyword>
<gene>
    <name evidence="1" type="ORF">OPV22_020349</name>
</gene>
<dbReference type="Proteomes" id="UP001222027">
    <property type="component" value="Unassembled WGS sequence"/>
</dbReference>
<protein>
    <submittedName>
        <fullName evidence="1">Uncharacterized protein</fullName>
    </submittedName>
</protein>
<dbReference type="AlphaFoldDB" id="A0AAV8QEH3"/>
<proteinExistence type="predicted"/>
<organism evidence="1 2">
    <name type="scientific">Ensete ventricosum</name>
    <name type="common">Abyssinian banana</name>
    <name type="synonym">Musa ensete</name>
    <dbReference type="NCBI Taxonomy" id="4639"/>
    <lineage>
        <taxon>Eukaryota</taxon>
        <taxon>Viridiplantae</taxon>
        <taxon>Streptophyta</taxon>
        <taxon>Embryophyta</taxon>
        <taxon>Tracheophyta</taxon>
        <taxon>Spermatophyta</taxon>
        <taxon>Magnoliopsida</taxon>
        <taxon>Liliopsida</taxon>
        <taxon>Zingiberales</taxon>
        <taxon>Musaceae</taxon>
        <taxon>Ensete</taxon>
    </lineage>
</organism>
<evidence type="ECO:0000313" key="1">
    <source>
        <dbReference type="EMBL" id="KAJ8476622.1"/>
    </source>
</evidence>
<evidence type="ECO:0000313" key="2">
    <source>
        <dbReference type="Proteomes" id="UP001222027"/>
    </source>
</evidence>
<accession>A0AAV8QEH3</accession>
<sequence>MSVRLPVSDTDPCDRVFPGASVRGGRRGDDRGGTVGFSLREGPLGGIRVLGAGAAADRVVVVVGSGPSDSDSDYDCAAHPIVVVGAAGRYAWGGSCAEA</sequence>
<reference evidence="1 2" key="1">
    <citation type="submission" date="2022-12" db="EMBL/GenBank/DDBJ databases">
        <title>Chromosome-scale assembly of the Ensete ventricosum genome.</title>
        <authorList>
            <person name="Dussert Y."/>
            <person name="Stocks J."/>
            <person name="Wendawek A."/>
            <person name="Woldeyes F."/>
            <person name="Nichols R.A."/>
            <person name="Borrell J.S."/>
        </authorList>
    </citation>
    <scope>NUCLEOTIDE SEQUENCE [LARGE SCALE GENOMIC DNA]</scope>
    <source>
        <strain evidence="2">cv. Maze</strain>
        <tissue evidence="1">Seeds</tissue>
    </source>
</reference>